<dbReference type="GO" id="GO:0046872">
    <property type="term" value="F:metal ion binding"/>
    <property type="evidence" value="ECO:0007669"/>
    <property type="project" value="UniProtKB-KW"/>
</dbReference>
<evidence type="ECO:0000256" key="12">
    <source>
        <dbReference type="ARBA" id="ARBA00045847"/>
    </source>
</evidence>
<keyword evidence="15" id="KW-0349">Heme</keyword>
<evidence type="ECO:0000256" key="13">
    <source>
        <dbReference type="PIRSR" id="PIRSR607992-1"/>
    </source>
</evidence>
<dbReference type="InterPro" id="IPR034804">
    <property type="entry name" value="SQR/QFR_C/D"/>
</dbReference>
<keyword evidence="14 15" id="KW-0479">Metal-binding</keyword>
<comment type="subcellular location">
    <subcellularLocation>
        <location evidence="1 15">Mitochondrion inner membrane</location>
        <topology evidence="1 15">Multi-pass membrane protein</topology>
    </subcellularLocation>
</comment>
<dbReference type="CDD" id="cd03496">
    <property type="entry name" value="SQR_TypeC_CybS"/>
    <property type="match status" value="1"/>
</dbReference>
<feature type="binding site" evidence="13">
    <location>
        <position position="131"/>
    </location>
    <ligand>
        <name>a ubiquinone</name>
        <dbReference type="ChEBI" id="CHEBI:16389"/>
        <note>ligand shared with IP/SDHB</note>
    </ligand>
</feature>
<dbReference type="SUPFAM" id="SSF81343">
    <property type="entry name" value="Fumarate reductase respiratory complex transmembrane subunits"/>
    <property type="match status" value="1"/>
</dbReference>
<dbReference type="InterPro" id="IPR007992">
    <property type="entry name" value="CybS"/>
</dbReference>
<keyword evidence="5 15" id="KW-0813">Transport</keyword>
<evidence type="ECO:0000256" key="5">
    <source>
        <dbReference type="ARBA" id="ARBA00022448"/>
    </source>
</evidence>
<evidence type="ECO:0000256" key="7">
    <source>
        <dbReference type="ARBA" id="ARBA00022792"/>
    </source>
</evidence>
<evidence type="ECO:0000256" key="4">
    <source>
        <dbReference type="ARBA" id="ARBA00011758"/>
    </source>
</evidence>
<dbReference type="FunCoup" id="A0A6P7JFX7">
    <property type="interactions" value="1446"/>
</dbReference>
<name>A0A6P7JFX7_9TELE</name>
<evidence type="ECO:0000313" key="17">
    <source>
        <dbReference type="RefSeq" id="XP_028275812.1"/>
    </source>
</evidence>
<organism evidence="16 17">
    <name type="scientific">Parambassis ranga</name>
    <name type="common">Indian glassy fish</name>
    <dbReference type="NCBI Taxonomy" id="210632"/>
    <lineage>
        <taxon>Eukaryota</taxon>
        <taxon>Metazoa</taxon>
        <taxon>Chordata</taxon>
        <taxon>Craniata</taxon>
        <taxon>Vertebrata</taxon>
        <taxon>Euteleostomi</taxon>
        <taxon>Actinopterygii</taxon>
        <taxon>Neopterygii</taxon>
        <taxon>Teleostei</taxon>
        <taxon>Neoteleostei</taxon>
        <taxon>Acanthomorphata</taxon>
        <taxon>Ovalentaria</taxon>
        <taxon>Ambassidae</taxon>
        <taxon>Parambassis</taxon>
    </lineage>
</organism>
<dbReference type="GO" id="GO:0006121">
    <property type="term" value="P:mitochondrial electron transport, succinate to ubiquinone"/>
    <property type="evidence" value="ECO:0007669"/>
    <property type="project" value="TreeGrafter"/>
</dbReference>
<dbReference type="Gene3D" id="1.20.1300.10">
    <property type="entry name" value="Fumarate reductase/succinate dehydrogenase, transmembrane subunit"/>
    <property type="match status" value="1"/>
</dbReference>
<evidence type="ECO:0000256" key="3">
    <source>
        <dbReference type="ARBA" id="ARBA00007294"/>
    </source>
</evidence>
<evidence type="ECO:0000256" key="2">
    <source>
        <dbReference type="ARBA" id="ARBA00005163"/>
    </source>
</evidence>
<keyword evidence="11 15" id="KW-0472">Membrane</keyword>
<dbReference type="GO" id="GO:0048039">
    <property type="term" value="F:ubiquinone binding"/>
    <property type="evidence" value="ECO:0007669"/>
    <property type="project" value="TreeGrafter"/>
</dbReference>
<accession>A0A6P7JFX7</accession>
<dbReference type="Pfam" id="PF05328">
    <property type="entry name" value="CybS"/>
    <property type="match status" value="1"/>
</dbReference>
<dbReference type="GeneID" id="114445062"/>
<evidence type="ECO:0000256" key="15">
    <source>
        <dbReference type="RuleBase" id="RU364031"/>
    </source>
</evidence>
<keyword evidence="14" id="KW-0408">Iron</keyword>
<keyword evidence="16" id="KW-1185">Reference proteome</keyword>
<keyword evidence="15" id="KW-0816">Tricarboxylic acid cycle</keyword>
<comment type="pathway">
    <text evidence="2">Carbohydrate metabolism; tricarboxylic acid cycle.</text>
</comment>
<dbReference type="InParanoid" id="A0A6P7JFX7"/>
<dbReference type="OrthoDB" id="18577at2759"/>
<feature type="binding site" description="axial binding residue" evidence="14">
    <location>
        <position position="119"/>
    </location>
    <ligand>
        <name>heme b</name>
        <dbReference type="ChEBI" id="CHEBI:60344"/>
        <note>ligand shared with SDHC</note>
    </ligand>
    <ligandPart>
        <name>Fe</name>
        <dbReference type="ChEBI" id="CHEBI:18248"/>
    </ligandPart>
</feature>
<dbReference type="GO" id="GO:0006099">
    <property type="term" value="P:tricarboxylic acid cycle"/>
    <property type="evidence" value="ECO:0007669"/>
    <property type="project" value="UniProtKB-KW"/>
</dbReference>
<evidence type="ECO:0000256" key="1">
    <source>
        <dbReference type="ARBA" id="ARBA00004448"/>
    </source>
</evidence>
<reference evidence="17" key="1">
    <citation type="submission" date="2025-08" db="UniProtKB">
        <authorList>
            <consortium name="RefSeq"/>
        </authorList>
    </citation>
    <scope>IDENTIFICATION</scope>
</reference>
<gene>
    <name evidence="17" type="primary">sdhdb</name>
</gene>
<evidence type="ECO:0000256" key="6">
    <source>
        <dbReference type="ARBA" id="ARBA00022692"/>
    </source>
</evidence>
<comment type="similarity">
    <text evidence="3 15">Belongs to the CybS family.</text>
</comment>
<keyword evidence="15" id="KW-0249">Electron transport</keyword>
<dbReference type="Proteomes" id="UP000515145">
    <property type="component" value="Chromosome 13"/>
</dbReference>
<dbReference type="CTD" id="445500"/>
<keyword evidence="10 15" id="KW-0496">Mitochondrion</keyword>
<comment type="subunit">
    <text evidence="4">Component of complex II composed of four subunits: the flavoprotein (FP) SDHA, iron-sulfur protein (IP) SDHB, and a cytochrome b560 composed of SDHC and SDHD.</text>
</comment>
<proteinExistence type="inferred from homology"/>
<keyword evidence="9" id="KW-1133">Transmembrane helix</keyword>
<protein>
    <recommendedName>
        <fullName evidence="15">Succinate dehydrogenase [ubiquinone] cytochrome b small subunit</fullName>
    </recommendedName>
</protein>
<dbReference type="PANTHER" id="PTHR13337:SF2">
    <property type="entry name" value="SUCCINATE DEHYDROGENASE [UBIQUINONE] CYTOCHROME B SMALL SUBUNIT, MITOCHONDRIAL"/>
    <property type="match status" value="1"/>
</dbReference>
<sequence length="176" mass="19027">MTQQLHPGNAGDLGWCIIMAAIVRLSSVCRRGITPLFYQSTLLARPLVVPHKHQEQPHLLTARIHSSQALHAGSGSKAASLHWTAERALSIMLLAMGPVAYFSPGPVMDYSLAAALTLHGHWGIGQVITDYVHGEPKVKLAKAGLFLLSTVTFAGLCYFNYNDVGICKAVALLWSK</sequence>
<evidence type="ECO:0000256" key="9">
    <source>
        <dbReference type="ARBA" id="ARBA00022989"/>
    </source>
</evidence>
<dbReference type="RefSeq" id="XP_028275812.1">
    <property type="nucleotide sequence ID" value="XM_028420011.1"/>
</dbReference>
<dbReference type="GO" id="GO:0020037">
    <property type="term" value="F:heme binding"/>
    <property type="evidence" value="ECO:0007669"/>
    <property type="project" value="TreeGrafter"/>
</dbReference>
<evidence type="ECO:0000256" key="11">
    <source>
        <dbReference type="ARBA" id="ARBA00023136"/>
    </source>
</evidence>
<dbReference type="AlphaFoldDB" id="A0A6P7JFX7"/>
<evidence type="ECO:0000256" key="14">
    <source>
        <dbReference type="PIRSR" id="PIRSR607992-2"/>
    </source>
</evidence>
<evidence type="ECO:0000313" key="16">
    <source>
        <dbReference type="Proteomes" id="UP000515145"/>
    </source>
</evidence>
<dbReference type="PANTHER" id="PTHR13337">
    <property type="entry name" value="SUCCINATE DEHYDROGENASE"/>
    <property type="match status" value="1"/>
</dbReference>
<keyword evidence="7 15" id="KW-0999">Mitochondrion inner membrane</keyword>
<dbReference type="GO" id="GO:0005743">
    <property type="term" value="C:mitochondrial inner membrane"/>
    <property type="evidence" value="ECO:0007669"/>
    <property type="project" value="UniProtKB-SubCell"/>
</dbReference>
<evidence type="ECO:0000256" key="8">
    <source>
        <dbReference type="ARBA" id="ARBA00022946"/>
    </source>
</evidence>
<evidence type="ECO:0000256" key="10">
    <source>
        <dbReference type="ARBA" id="ARBA00023128"/>
    </source>
</evidence>
<comment type="function">
    <text evidence="12">Membrane-anchoring subunit of succinate dehydrogenase (SDH) that is involved in complex II of the mitochondrial electron transport chain and is responsible for transferring electrons from succinate to ubiquinone (coenzyme Q). SDH also oxidizes malate to the non-canonical enol form of oxaloacetate, enol-oxaloacetate. Enol-oxaloacetate, which is a potent inhibitor of the succinate dehydrogenase activity, is further isomerized into keto-oxaloacetate.</text>
</comment>
<keyword evidence="8 15" id="KW-0809">Transit peptide</keyword>
<keyword evidence="6" id="KW-0812">Transmembrane</keyword>